<gene>
    <name evidence="1" type="ORF">Tco_1041824</name>
</gene>
<dbReference type="EMBL" id="BQNB010018500">
    <property type="protein sequence ID" value="GJT75099.1"/>
    <property type="molecule type" value="Genomic_DNA"/>
</dbReference>
<protein>
    <submittedName>
        <fullName evidence="1">Uncharacterized protein</fullName>
    </submittedName>
</protein>
<evidence type="ECO:0000313" key="2">
    <source>
        <dbReference type="Proteomes" id="UP001151760"/>
    </source>
</evidence>
<name>A0ABQ5GI07_9ASTR</name>
<keyword evidence="2" id="KW-1185">Reference proteome</keyword>
<organism evidence="1 2">
    <name type="scientific">Tanacetum coccineum</name>
    <dbReference type="NCBI Taxonomy" id="301880"/>
    <lineage>
        <taxon>Eukaryota</taxon>
        <taxon>Viridiplantae</taxon>
        <taxon>Streptophyta</taxon>
        <taxon>Embryophyta</taxon>
        <taxon>Tracheophyta</taxon>
        <taxon>Spermatophyta</taxon>
        <taxon>Magnoliopsida</taxon>
        <taxon>eudicotyledons</taxon>
        <taxon>Gunneridae</taxon>
        <taxon>Pentapetalae</taxon>
        <taxon>asterids</taxon>
        <taxon>campanulids</taxon>
        <taxon>Asterales</taxon>
        <taxon>Asteraceae</taxon>
        <taxon>Asteroideae</taxon>
        <taxon>Anthemideae</taxon>
        <taxon>Anthemidinae</taxon>
        <taxon>Tanacetum</taxon>
    </lineage>
</organism>
<reference evidence="1" key="2">
    <citation type="submission" date="2022-01" db="EMBL/GenBank/DDBJ databases">
        <authorList>
            <person name="Yamashiro T."/>
            <person name="Shiraishi A."/>
            <person name="Satake H."/>
            <person name="Nakayama K."/>
        </authorList>
    </citation>
    <scope>NUCLEOTIDE SEQUENCE</scope>
</reference>
<accession>A0ABQ5GI07</accession>
<comment type="caution">
    <text evidence="1">The sequence shown here is derived from an EMBL/GenBank/DDBJ whole genome shotgun (WGS) entry which is preliminary data.</text>
</comment>
<dbReference type="Proteomes" id="UP001151760">
    <property type="component" value="Unassembled WGS sequence"/>
</dbReference>
<reference evidence="1" key="1">
    <citation type="journal article" date="2022" name="Int. J. Mol. Sci.">
        <title>Draft Genome of Tanacetum Coccineum: Genomic Comparison of Closely Related Tanacetum-Family Plants.</title>
        <authorList>
            <person name="Yamashiro T."/>
            <person name="Shiraishi A."/>
            <person name="Nakayama K."/>
            <person name="Satake H."/>
        </authorList>
    </citation>
    <scope>NUCLEOTIDE SEQUENCE</scope>
</reference>
<proteinExistence type="predicted"/>
<evidence type="ECO:0000313" key="1">
    <source>
        <dbReference type="EMBL" id="GJT75099.1"/>
    </source>
</evidence>
<sequence>MRCGRSDQTVFFISRICSMGGQSENGRFLGTHIPVTTPSETGTSTGTKMTVPSTIEEKTCKKNDVKAKEVYVLDLHCTMNINLPSTIVLMHDQSSKGLFSKIGNSGCGLLLPDNLKCKILKEFTF</sequence>